<comment type="subcellular location">
    <subcellularLocation>
        <location evidence="2">Cell projection</location>
        <location evidence="2">Cilium</location>
    </subcellularLocation>
    <subcellularLocation>
        <location evidence="1">Cytoplasm</location>
        <location evidence="1">Cytoskeleton</location>
        <location evidence="1">Microtubule organizing center</location>
        <location evidence="1">Centrosome</location>
        <location evidence="1">Centriole</location>
    </subcellularLocation>
</comment>
<feature type="compositionally biased region" description="Polar residues" evidence="8">
    <location>
        <begin position="167"/>
        <end position="176"/>
    </location>
</feature>
<dbReference type="GO" id="GO:0005814">
    <property type="term" value="C:centriole"/>
    <property type="evidence" value="ECO:0007669"/>
    <property type="project" value="UniProtKB-SubCell"/>
</dbReference>
<feature type="region of interest" description="Disordered" evidence="8">
    <location>
        <begin position="322"/>
        <end position="343"/>
    </location>
</feature>
<dbReference type="OrthoDB" id="6343432at2759"/>
<accession>A0A504YSH4</accession>
<gene>
    <name evidence="10" type="ORF">FGIG_02924</name>
</gene>
<proteinExistence type="inferred from homology"/>
<evidence type="ECO:0000256" key="6">
    <source>
        <dbReference type="ARBA" id="ARBA00023212"/>
    </source>
</evidence>
<feature type="region of interest" description="Disordered" evidence="8">
    <location>
        <begin position="154"/>
        <end position="176"/>
    </location>
</feature>
<feature type="region of interest" description="Disordered" evidence="8">
    <location>
        <begin position="408"/>
        <end position="528"/>
    </location>
</feature>
<evidence type="ECO:0000256" key="1">
    <source>
        <dbReference type="ARBA" id="ARBA00004114"/>
    </source>
</evidence>
<dbReference type="GO" id="GO:0060271">
    <property type="term" value="P:cilium assembly"/>
    <property type="evidence" value="ECO:0007669"/>
    <property type="project" value="TreeGrafter"/>
</dbReference>
<comment type="caution">
    <text evidence="10">The sequence shown here is derived from an EMBL/GenBank/DDBJ whole genome shotgun (WGS) entry which is preliminary data.</text>
</comment>
<feature type="compositionally biased region" description="Basic and acidic residues" evidence="8">
    <location>
        <begin position="475"/>
        <end position="485"/>
    </location>
</feature>
<feature type="region of interest" description="Disordered" evidence="8">
    <location>
        <begin position="96"/>
        <end position="120"/>
    </location>
</feature>
<keyword evidence="6" id="KW-0206">Cytoskeleton</keyword>
<dbReference type="EMBL" id="SUNJ01005965">
    <property type="protein sequence ID" value="TPP63171.1"/>
    <property type="molecule type" value="Genomic_DNA"/>
</dbReference>
<feature type="domain" description="Centriolar and ciliogenesis-associated protein HYLS1 C-terminal" evidence="9">
    <location>
        <begin position="570"/>
        <end position="614"/>
    </location>
</feature>
<comment type="similarity">
    <text evidence="3">Belongs to the HYLS1 family.</text>
</comment>
<keyword evidence="11" id="KW-1185">Reference proteome</keyword>
<dbReference type="InterPro" id="IPR027918">
    <property type="entry name" value="HYLS1_C_dom"/>
</dbReference>
<dbReference type="Pfam" id="PF15311">
    <property type="entry name" value="HYLS1_C"/>
    <property type="match status" value="1"/>
</dbReference>
<evidence type="ECO:0000256" key="5">
    <source>
        <dbReference type="ARBA" id="ARBA00022794"/>
    </source>
</evidence>
<evidence type="ECO:0000256" key="7">
    <source>
        <dbReference type="ARBA" id="ARBA00023273"/>
    </source>
</evidence>
<dbReference type="PANTHER" id="PTHR34174">
    <property type="entry name" value="HYDROLETHALUS SYNDROME PROTEIN 1"/>
    <property type="match status" value="1"/>
</dbReference>
<dbReference type="InterPro" id="IPR052319">
    <property type="entry name" value="Centriolar_ciliogenesis_assoc"/>
</dbReference>
<evidence type="ECO:0000256" key="2">
    <source>
        <dbReference type="ARBA" id="ARBA00004138"/>
    </source>
</evidence>
<dbReference type="Proteomes" id="UP000316759">
    <property type="component" value="Unassembled WGS sequence"/>
</dbReference>
<dbReference type="STRING" id="46835.A0A504YSH4"/>
<feature type="compositionally biased region" description="Polar residues" evidence="8">
    <location>
        <begin position="487"/>
        <end position="505"/>
    </location>
</feature>
<name>A0A504YSH4_FASGI</name>
<protein>
    <recommendedName>
        <fullName evidence="9">Centriolar and ciliogenesis-associated protein HYLS1 C-terminal domain-containing protein</fullName>
    </recommendedName>
</protein>
<evidence type="ECO:0000256" key="4">
    <source>
        <dbReference type="ARBA" id="ARBA00022490"/>
    </source>
</evidence>
<evidence type="ECO:0000313" key="11">
    <source>
        <dbReference type="Proteomes" id="UP000316759"/>
    </source>
</evidence>
<feature type="compositionally biased region" description="Basic and acidic residues" evidence="8">
    <location>
        <begin position="409"/>
        <end position="418"/>
    </location>
</feature>
<keyword evidence="4" id="KW-0963">Cytoplasm</keyword>
<dbReference type="AlphaFoldDB" id="A0A504YSH4"/>
<reference evidence="10 11" key="1">
    <citation type="submission" date="2019-04" db="EMBL/GenBank/DDBJ databases">
        <title>Annotation for the trematode Fasciola gigantica.</title>
        <authorList>
            <person name="Choi Y.-J."/>
        </authorList>
    </citation>
    <scope>NUCLEOTIDE SEQUENCE [LARGE SCALE GENOMIC DNA]</scope>
    <source>
        <strain evidence="10">Uganda_cow_1</strain>
    </source>
</reference>
<organism evidence="10 11">
    <name type="scientific">Fasciola gigantica</name>
    <name type="common">Giant liver fluke</name>
    <dbReference type="NCBI Taxonomy" id="46835"/>
    <lineage>
        <taxon>Eukaryota</taxon>
        <taxon>Metazoa</taxon>
        <taxon>Spiralia</taxon>
        <taxon>Lophotrochozoa</taxon>
        <taxon>Platyhelminthes</taxon>
        <taxon>Trematoda</taxon>
        <taxon>Digenea</taxon>
        <taxon>Plagiorchiida</taxon>
        <taxon>Echinostomata</taxon>
        <taxon>Echinostomatoidea</taxon>
        <taxon>Fasciolidae</taxon>
        <taxon>Fasciola</taxon>
    </lineage>
</organism>
<evidence type="ECO:0000256" key="3">
    <source>
        <dbReference type="ARBA" id="ARBA00010091"/>
    </source>
</evidence>
<evidence type="ECO:0000259" key="9">
    <source>
        <dbReference type="Pfam" id="PF15311"/>
    </source>
</evidence>
<keyword evidence="7" id="KW-0966">Cell projection</keyword>
<evidence type="ECO:0000313" key="10">
    <source>
        <dbReference type="EMBL" id="TPP63171.1"/>
    </source>
</evidence>
<keyword evidence="5" id="KW-0970">Cilium biogenesis/degradation</keyword>
<dbReference type="GO" id="GO:0097730">
    <property type="term" value="C:non-motile cilium"/>
    <property type="evidence" value="ECO:0007669"/>
    <property type="project" value="TreeGrafter"/>
</dbReference>
<sequence>MPLCSVGVPPFTADLDFSIEEIRNQLSALGVTDPSETQLIRLKRHLDGVIQRERNRLSVQYPSSAPIYEDRATNCSISDSSSTVSDGSCTILGITQRSAPSLPRDHPASPSYSQVWREPGPLKGTPFIPMKPGTMNSNHQSAETVFKSDHLLSTSPFQRPSHRSAVRTRQSQKAITKLPTQTSLTVISSSSSSDEKNIDGNIMKTVCVPVAVPPSRLDKPATASENVSTNRIVRQSNGNTPAMHHALIDPANGTPVSHQTPQISRNGGDFEFVLSAKDDMCAPKIPNSSAGDPNFRIHGSGFKSRVTQCPNLSVKGISSVSSTEHSTTVPNTRTGSCGTTGSLTSQKPPLISVCTCSEMSCAGLQPNGSLSEGHVSEPIRHFKVILPSKEYKSRPALPTETHVLYMPKGCDKEHKTNETESQMRGAKFSSGEWKRNSSRSISARSQGVLRERRFVRSHSAQRYSRRRSSPSGRKLNTDARPERSALKHTSAQSSRLAETTASSTIRDPIYTDDSEHSGPRSARFPENPVSKVHEWHSRLSTASIGHRSNFSQSSRLFLDPFQSSVSVPRLRRQDPVSRYHSYHRTWLSHLAPGEDARRILRWNIKTAMMHREVPVLQRNLGEVTRLFGPHVAAMVARERQQNLKALNLDFVPGCERRRSRTRYHVRRSGSHR</sequence>
<dbReference type="PANTHER" id="PTHR34174:SF1">
    <property type="entry name" value="CENTRIOLAR AND CILIOGENESIS-ASSOCIATED PROTEIN HYLS1"/>
    <property type="match status" value="1"/>
</dbReference>
<evidence type="ECO:0000256" key="8">
    <source>
        <dbReference type="SAM" id="MobiDB-lite"/>
    </source>
</evidence>